<accession>A0A510DY06</accession>
<dbReference type="Proteomes" id="UP000322983">
    <property type="component" value="Chromosome"/>
</dbReference>
<dbReference type="OrthoDB" id="41987at2157"/>
<dbReference type="AlphaFoldDB" id="A0A510DY06"/>
<reference evidence="1 2" key="1">
    <citation type="journal article" date="2020" name="Int. J. Syst. Evol. Microbiol.">
        <title>Sulfuracidifex tepidarius gen. nov., sp. nov. and transfer of Sulfolobus metallicus Huber and Stetter 1992 to the genus Sulfuracidifex as Sulfuracidifex metallicus comb. nov.</title>
        <authorList>
            <person name="Itoh T."/>
            <person name="Miura T."/>
            <person name="Sakai H.D."/>
            <person name="Kato S."/>
            <person name="Ohkuma M."/>
            <person name="Takashina T."/>
        </authorList>
    </citation>
    <scope>NUCLEOTIDE SEQUENCE [LARGE SCALE GENOMIC DNA]</scope>
    <source>
        <strain evidence="1 2">IC-006</strain>
    </source>
</reference>
<dbReference type="EMBL" id="AP018929">
    <property type="protein sequence ID" value="BBG24838.1"/>
    <property type="molecule type" value="Genomic_DNA"/>
</dbReference>
<dbReference type="RefSeq" id="WP_054846245.1">
    <property type="nucleotide sequence ID" value="NZ_AP018929.1"/>
</dbReference>
<dbReference type="GeneID" id="41715913"/>
<gene>
    <name evidence="1" type="ORF">IC006_2172</name>
</gene>
<protein>
    <submittedName>
        <fullName evidence="1">Uncharacterized protein</fullName>
    </submittedName>
</protein>
<evidence type="ECO:0000313" key="1">
    <source>
        <dbReference type="EMBL" id="BBG24838.1"/>
    </source>
</evidence>
<proteinExistence type="predicted"/>
<sequence length="378" mass="42475">MQNKITITSDFNTFYSISPLPSRLNLLKKSKHPPYGIRKVEASLLKKGFAVSVSPPGKIEGDFVGVYVNDPFGMTPVSKAVQEVFGEPPSQVMSFSEFSTWISGEKERRGNLRVIAGGPGAWEVLMKEVPWIDTVVLGGVETLSFEDIFHGPKVVETKEMSFVPIISPSSNAEVEVTRKGTKVPLQVIREEIKVQSRFHRYVNLITEDILTWGDDLRDLLRVAKTAGKVKFSQISPSHFSEEYVSVIKDELGLNQTNWISPVLSSGGCVIDRAPDVVRTLNDNFIYPTMFVKEEAAGEASRYKAIVIPIPSSERYFEVLYNVWRNEKSLLKLPFSNLIETVLYKAKETNGEYLRKLKVKGLLGAFNLVRLLLETYLFS</sequence>
<organism evidence="1 2">
    <name type="scientific">Sulfuracidifex tepidarius</name>
    <dbReference type="NCBI Taxonomy" id="1294262"/>
    <lineage>
        <taxon>Archaea</taxon>
        <taxon>Thermoproteota</taxon>
        <taxon>Thermoprotei</taxon>
        <taxon>Sulfolobales</taxon>
        <taxon>Sulfolobaceae</taxon>
        <taxon>Sulfuracidifex</taxon>
    </lineage>
</organism>
<dbReference type="KEGG" id="step:IC006_2172"/>
<name>A0A510DY06_9CREN</name>
<dbReference type="STRING" id="1294262.GCA_001316085_02157"/>
<evidence type="ECO:0000313" key="2">
    <source>
        <dbReference type="Proteomes" id="UP000322983"/>
    </source>
</evidence>
<keyword evidence="2" id="KW-1185">Reference proteome</keyword>